<organism evidence="2 3">
    <name type="scientific">Brachionus plicatilis</name>
    <name type="common">Marine rotifer</name>
    <name type="synonym">Brachionus muelleri</name>
    <dbReference type="NCBI Taxonomy" id="10195"/>
    <lineage>
        <taxon>Eukaryota</taxon>
        <taxon>Metazoa</taxon>
        <taxon>Spiralia</taxon>
        <taxon>Gnathifera</taxon>
        <taxon>Rotifera</taxon>
        <taxon>Eurotatoria</taxon>
        <taxon>Monogononta</taxon>
        <taxon>Pseudotrocha</taxon>
        <taxon>Ploima</taxon>
        <taxon>Brachionidae</taxon>
        <taxon>Brachionus</taxon>
    </lineage>
</organism>
<accession>A0A3M7RXP4</accession>
<feature type="compositionally biased region" description="Basic and acidic residues" evidence="1">
    <location>
        <begin position="75"/>
        <end position="84"/>
    </location>
</feature>
<reference evidence="2 3" key="1">
    <citation type="journal article" date="2018" name="Sci. Rep.">
        <title>Genomic signatures of local adaptation to the degree of environmental predictability in rotifers.</title>
        <authorList>
            <person name="Franch-Gras L."/>
            <person name="Hahn C."/>
            <person name="Garcia-Roger E.M."/>
            <person name="Carmona M.J."/>
            <person name="Serra M."/>
            <person name="Gomez A."/>
        </authorList>
    </citation>
    <scope>NUCLEOTIDE SEQUENCE [LARGE SCALE GENOMIC DNA]</scope>
    <source>
        <strain evidence="2">HYR1</strain>
    </source>
</reference>
<gene>
    <name evidence="2" type="ORF">BpHYR1_003504</name>
</gene>
<evidence type="ECO:0000313" key="3">
    <source>
        <dbReference type="Proteomes" id="UP000276133"/>
    </source>
</evidence>
<proteinExistence type="predicted"/>
<protein>
    <submittedName>
        <fullName evidence="2">Uncharacterized protein</fullName>
    </submittedName>
</protein>
<evidence type="ECO:0000256" key="1">
    <source>
        <dbReference type="SAM" id="MobiDB-lite"/>
    </source>
</evidence>
<evidence type="ECO:0000313" key="2">
    <source>
        <dbReference type="EMBL" id="RNA28220.1"/>
    </source>
</evidence>
<dbReference type="Proteomes" id="UP000276133">
    <property type="component" value="Unassembled WGS sequence"/>
</dbReference>
<dbReference type="EMBL" id="REGN01002417">
    <property type="protein sequence ID" value="RNA28220.1"/>
    <property type="molecule type" value="Genomic_DNA"/>
</dbReference>
<keyword evidence="3" id="KW-1185">Reference proteome</keyword>
<sequence>MENFYGWKEINLESKKLKNTCRTLQCVYVPHMKYVAVVCPRFPIPTLTGQRYPRSCKKTARPGFNQMSTKGKHIHQQDIQRVERPAINSHRRRLEI</sequence>
<name>A0A3M7RXP4_BRAPC</name>
<feature type="region of interest" description="Disordered" evidence="1">
    <location>
        <begin position="59"/>
        <end position="96"/>
    </location>
</feature>
<comment type="caution">
    <text evidence="2">The sequence shown here is derived from an EMBL/GenBank/DDBJ whole genome shotgun (WGS) entry which is preliminary data.</text>
</comment>
<dbReference type="AlphaFoldDB" id="A0A3M7RXP4"/>